<keyword evidence="2" id="KW-0472">Membrane</keyword>
<keyword evidence="1" id="KW-0393">Immunoglobulin domain</keyword>
<name>A0A665TW38_ECHNA</name>
<evidence type="ECO:0000313" key="5">
    <source>
        <dbReference type="Ensembl" id="ENSENLP00000011346.1"/>
    </source>
</evidence>
<feature type="domain" description="Ig-like" evidence="4">
    <location>
        <begin position="219"/>
        <end position="305"/>
    </location>
</feature>
<dbReference type="PANTHER" id="PTHR11422:SF12">
    <property type="entry name" value="MICROFIBRIL-ASSOCIATED GLYCOPROTEIN 3"/>
    <property type="match status" value="1"/>
</dbReference>
<evidence type="ECO:0000259" key="4">
    <source>
        <dbReference type="PROSITE" id="PS50835"/>
    </source>
</evidence>
<dbReference type="GO" id="GO:0070374">
    <property type="term" value="P:positive regulation of ERK1 and ERK2 cascade"/>
    <property type="evidence" value="ECO:0007669"/>
    <property type="project" value="TreeGrafter"/>
</dbReference>
<sequence length="472" mass="52340">MIMLKCLTFGMLIFLMTGAQCEVTEVFAEAGSHAVLSCNYESKASVQPSIVWRKANKGTVWRMQRSGLVYVESRESESKRVQCPHPQYERGDYNLHIDNVRNEDGGVYTCILDFEHQTIERVTRLRVITVSISPVVPILMMDVSIHCGVTHWPNGASVHWMLNNSPFVAGITSRRDPSARTLRIKATEEVIGNWTCVVGYNGKQGRASAALSVRGIIQPPNDSTKVYAAVGSAVTLPCVFSPGLIPSASSWQKLGTVSGGLPPSFSPIPQSSQPPEDKSARVGEVGLEDKGTYRCLGTIRGQRLTREIHLVVAQIESKVSPKKRGSINLTCQLSDTSEVTGYEWIHVSYDINGTWSAESVQQGKTLTISQVSEETWGEWVCRFSGKEGVLGNVTYHVQLMGGLSGQKLTANSQNTGMIVGLSFLLVVLLLILAQMYKNHQRRKRIFQYPALETIVHNISNEREEREKNRMRK</sequence>
<dbReference type="InterPro" id="IPR013151">
    <property type="entry name" value="Immunoglobulin_dom"/>
</dbReference>
<dbReference type="SMART" id="SM00408">
    <property type="entry name" value="IGc2"/>
    <property type="match status" value="3"/>
</dbReference>
<feature type="domain" description="Ig-like" evidence="4">
    <location>
        <begin position="31"/>
        <end position="120"/>
    </location>
</feature>
<dbReference type="GeneID" id="115044785"/>
<feature type="domain" description="Ig-like" evidence="4">
    <location>
        <begin position="326"/>
        <end position="382"/>
    </location>
</feature>
<evidence type="ECO:0000256" key="3">
    <source>
        <dbReference type="SAM" id="SignalP"/>
    </source>
</evidence>
<dbReference type="GO" id="GO:0042289">
    <property type="term" value="F:MHC class II protein binding"/>
    <property type="evidence" value="ECO:0007669"/>
    <property type="project" value="TreeGrafter"/>
</dbReference>
<dbReference type="OrthoDB" id="9937043at2759"/>
<dbReference type="Gene3D" id="2.60.40.10">
    <property type="entry name" value="Immunoglobulins"/>
    <property type="match status" value="3"/>
</dbReference>
<accession>A0A665TW38</accession>
<dbReference type="InterPro" id="IPR013783">
    <property type="entry name" value="Ig-like_fold"/>
</dbReference>
<dbReference type="GO" id="GO:0035723">
    <property type="term" value="P:interleukin-15-mediated signaling pathway"/>
    <property type="evidence" value="ECO:0007669"/>
    <property type="project" value="TreeGrafter"/>
</dbReference>
<keyword evidence="2" id="KW-1133">Transmembrane helix</keyword>
<dbReference type="InParanoid" id="A0A665TW38"/>
<dbReference type="InterPro" id="IPR003599">
    <property type="entry name" value="Ig_sub"/>
</dbReference>
<feature type="signal peptide" evidence="3">
    <location>
        <begin position="1"/>
        <end position="21"/>
    </location>
</feature>
<organism evidence="5 6">
    <name type="scientific">Echeneis naucrates</name>
    <name type="common">Live sharksucker</name>
    <dbReference type="NCBI Taxonomy" id="173247"/>
    <lineage>
        <taxon>Eukaryota</taxon>
        <taxon>Metazoa</taxon>
        <taxon>Chordata</taxon>
        <taxon>Craniata</taxon>
        <taxon>Vertebrata</taxon>
        <taxon>Euteleostomi</taxon>
        <taxon>Actinopterygii</taxon>
        <taxon>Neopterygii</taxon>
        <taxon>Teleostei</taxon>
        <taxon>Neoteleostei</taxon>
        <taxon>Acanthomorphata</taxon>
        <taxon>Carangaria</taxon>
        <taxon>Carangiformes</taxon>
        <taxon>Echeneidae</taxon>
        <taxon>Echeneis</taxon>
    </lineage>
</organism>
<proteinExistence type="predicted"/>
<protein>
    <recommendedName>
        <fullName evidence="4">Ig-like domain-containing protein</fullName>
    </recommendedName>
</protein>
<dbReference type="SUPFAM" id="SSF48726">
    <property type="entry name" value="Immunoglobulin"/>
    <property type="match status" value="3"/>
</dbReference>
<keyword evidence="3" id="KW-0732">Signal</keyword>
<dbReference type="RefSeq" id="XP_029359900.1">
    <property type="nucleotide sequence ID" value="XM_029504040.1"/>
</dbReference>
<feature type="domain" description="Ig-like" evidence="4">
    <location>
        <begin position="143"/>
        <end position="212"/>
    </location>
</feature>
<dbReference type="Pfam" id="PF00047">
    <property type="entry name" value="ig"/>
    <property type="match status" value="1"/>
</dbReference>
<evidence type="ECO:0000256" key="1">
    <source>
        <dbReference type="ARBA" id="ARBA00023319"/>
    </source>
</evidence>
<gene>
    <name evidence="5" type="primary">lag3</name>
</gene>
<evidence type="ECO:0000313" key="6">
    <source>
        <dbReference type="Proteomes" id="UP000472264"/>
    </source>
</evidence>
<dbReference type="PROSITE" id="PS50835">
    <property type="entry name" value="IG_LIKE"/>
    <property type="match status" value="4"/>
</dbReference>
<dbReference type="GO" id="GO:0042110">
    <property type="term" value="P:T cell activation"/>
    <property type="evidence" value="ECO:0007669"/>
    <property type="project" value="TreeGrafter"/>
</dbReference>
<dbReference type="GO" id="GO:0045121">
    <property type="term" value="C:membrane raft"/>
    <property type="evidence" value="ECO:0007669"/>
    <property type="project" value="TreeGrafter"/>
</dbReference>
<dbReference type="InterPro" id="IPR003598">
    <property type="entry name" value="Ig_sub2"/>
</dbReference>
<dbReference type="SMART" id="SM00409">
    <property type="entry name" value="IG"/>
    <property type="match status" value="4"/>
</dbReference>
<reference evidence="5" key="2">
    <citation type="submission" date="2025-08" db="UniProtKB">
        <authorList>
            <consortium name="Ensembl"/>
        </authorList>
    </citation>
    <scope>IDENTIFICATION</scope>
</reference>
<dbReference type="Proteomes" id="UP000472264">
    <property type="component" value="Chromosome 6"/>
</dbReference>
<feature type="chain" id="PRO_5025406019" description="Ig-like domain-containing protein" evidence="3">
    <location>
        <begin position="22"/>
        <end position="472"/>
    </location>
</feature>
<dbReference type="InterPro" id="IPR036179">
    <property type="entry name" value="Ig-like_dom_sf"/>
</dbReference>
<reference evidence="5" key="1">
    <citation type="submission" date="2021-04" db="EMBL/GenBank/DDBJ databases">
        <authorList>
            <consortium name="Wellcome Sanger Institute Data Sharing"/>
        </authorList>
    </citation>
    <scope>NUCLEOTIDE SEQUENCE [LARGE SCALE GENOMIC DNA]</scope>
</reference>
<dbReference type="CTD" id="3902"/>
<dbReference type="GO" id="GO:0009897">
    <property type="term" value="C:external side of plasma membrane"/>
    <property type="evidence" value="ECO:0007669"/>
    <property type="project" value="TreeGrafter"/>
</dbReference>
<evidence type="ECO:0000256" key="2">
    <source>
        <dbReference type="SAM" id="Phobius"/>
    </source>
</evidence>
<keyword evidence="6" id="KW-1185">Reference proteome</keyword>
<dbReference type="AlphaFoldDB" id="A0A665TW38"/>
<reference evidence="5" key="3">
    <citation type="submission" date="2025-09" db="UniProtKB">
        <authorList>
            <consortium name="Ensembl"/>
        </authorList>
    </citation>
    <scope>IDENTIFICATION</scope>
</reference>
<dbReference type="GO" id="GO:1990782">
    <property type="term" value="F:protein tyrosine kinase binding"/>
    <property type="evidence" value="ECO:0007669"/>
    <property type="project" value="TreeGrafter"/>
</dbReference>
<keyword evidence="2" id="KW-0812">Transmembrane</keyword>
<dbReference type="OMA" id="LWVAPVE"/>
<dbReference type="PANTHER" id="PTHR11422">
    <property type="entry name" value="T-CELL SURFACE GLYCOPROTEIN CD4"/>
    <property type="match status" value="1"/>
</dbReference>
<dbReference type="Ensembl" id="ENSENLT00000011846.1">
    <property type="protein sequence ID" value="ENSENLP00000011346.1"/>
    <property type="gene ID" value="ENSENLG00000005479.1"/>
</dbReference>
<feature type="transmembrane region" description="Helical" evidence="2">
    <location>
        <begin position="416"/>
        <end position="436"/>
    </location>
</feature>
<dbReference type="InterPro" id="IPR007110">
    <property type="entry name" value="Ig-like_dom"/>
</dbReference>